<dbReference type="VEuPathDB" id="MicrosporidiaDB:M153_19325000146"/>
<organism evidence="1 2">
    <name type="scientific">Pseudoloma neurophilia</name>
    <dbReference type="NCBI Taxonomy" id="146866"/>
    <lineage>
        <taxon>Eukaryota</taxon>
        <taxon>Fungi</taxon>
        <taxon>Fungi incertae sedis</taxon>
        <taxon>Microsporidia</taxon>
        <taxon>Pseudoloma</taxon>
    </lineage>
</organism>
<evidence type="ECO:0000313" key="1">
    <source>
        <dbReference type="EMBL" id="KRH91902.1"/>
    </source>
</evidence>
<feature type="non-terminal residue" evidence="1">
    <location>
        <position position="49"/>
    </location>
</feature>
<keyword evidence="2" id="KW-1185">Reference proteome</keyword>
<comment type="caution">
    <text evidence="1">The sequence shown here is derived from an EMBL/GenBank/DDBJ whole genome shotgun (WGS) entry which is preliminary data.</text>
</comment>
<dbReference type="Gene3D" id="3.30.420.10">
    <property type="entry name" value="Ribonuclease H-like superfamily/Ribonuclease H"/>
    <property type="match status" value="1"/>
</dbReference>
<gene>
    <name evidence="1" type="ORF">M153_19325000146</name>
</gene>
<dbReference type="EMBL" id="LGUB01001408">
    <property type="protein sequence ID" value="KRH91902.1"/>
    <property type="molecule type" value="Genomic_DNA"/>
</dbReference>
<accession>A0A0R0LWT3</accession>
<dbReference type="GO" id="GO:0003676">
    <property type="term" value="F:nucleic acid binding"/>
    <property type="evidence" value="ECO:0007669"/>
    <property type="project" value="InterPro"/>
</dbReference>
<dbReference type="InterPro" id="IPR012337">
    <property type="entry name" value="RNaseH-like_sf"/>
</dbReference>
<dbReference type="AlphaFoldDB" id="A0A0R0LWT3"/>
<reference evidence="1 2" key="1">
    <citation type="submission" date="2015-07" db="EMBL/GenBank/DDBJ databases">
        <title>The genome of Pseudoloma neurophilia, a relevant intracellular parasite of the zebrafish.</title>
        <authorList>
            <person name="Ndikumana S."/>
            <person name="Pelin A."/>
            <person name="Sanders J."/>
            <person name="Corradi N."/>
        </authorList>
    </citation>
    <scope>NUCLEOTIDE SEQUENCE [LARGE SCALE GENOMIC DNA]</scope>
    <source>
        <strain evidence="1 2">MK1</strain>
    </source>
</reference>
<name>A0A0R0LWT3_9MICR</name>
<sequence length="49" mass="5893">MDILESGEQYYLMAIDYFTRRVFGEKIENKSSEKILKTIQKWFKKTGMP</sequence>
<proteinExistence type="predicted"/>
<dbReference type="InterPro" id="IPR036397">
    <property type="entry name" value="RNaseH_sf"/>
</dbReference>
<evidence type="ECO:0000313" key="2">
    <source>
        <dbReference type="Proteomes" id="UP000051530"/>
    </source>
</evidence>
<protein>
    <recommendedName>
        <fullName evidence="3">Integrase catalytic domain-containing protein</fullName>
    </recommendedName>
</protein>
<dbReference type="OrthoDB" id="10068564at2759"/>
<evidence type="ECO:0008006" key="3">
    <source>
        <dbReference type="Google" id="ProtNLM"/>
    </source>
</evidence>
<dbReference type="Proteomes" id="UP000051530">
    <property type="component" value="Unassembled WGS sequence"/>
</dbReference>
<dbReference type="SUPFAM" id="SSF53098">
    <property type="entry name" value="Ribonuclease H-like"/>
    <property type="match status" value="1"/>
</dbReference>